<dbReference type="Proteomes" id="UP000183994">
    <property type="component" value="Unassembled WGS sequence"/>
</dbReference>
<evidence type="ECO:0000256" key="6">
    <source>
        <dbReference type="ARBA" id="ARBA00022989"/>
    </source>
</evidence>
<evidence type="ECO:0000259" key="9">
    <source>
        <dbReference type="Pfam" id="PF13231"/>
    </source>
</evidence>
<keyword evidence="5 8" id="KW-0812">Transmembrane</keyword>
<feature type="transmembrane region" description="Helical" evidence="8">
    <location>
        <begin position="12"/>
        <end position="31"/>
    </location>
</feature>
<dbReference type="GO" id="GO:0016763">
    <property type="term" value="F:pentosyltransferase activity"/>
    <property type="evidence" value="ECO:0007669"/>
    <property type="project" value="TreeGrafter"/>
</dbReference>
<evidence type="ECO:0000256" key="1">
    <source>
        <dbReference type="ARBA" id="ARBA00004651"/>
    </source>
</evidence>
<evidence type="ECO:0000256" key="5">
    <source>
        <dbReference type="ARBA" id="ARBA00022692"/>
    </source>
</evidence>
<keyword evidence="7 8" id="KW-0472">Membrane</keyword>
<evidence type="ECO:0000256" key="4">
    <source>
        <dbReference type="ARBA" id="ARBA00022679"/>
    </source>
</evidence>
<feature type="domain" description="Glycosyltransferase RgtA/B/C/D-like" evidence="9">
    <location>
        <begin position="111"/>
        <end position="251"/>
    </location>
</feature>
<organism evidence="10 11">
    <name type="scientific">Desulfatibacillum alkenivorans DSM 16219</name>
    <dbReference type="NCBI Taxonomy" id="1121393"/>
    <lineage>
        <taxon>Bacteria</taxon>
        <taxon>Pseudomonadati</taxon>
        <taxon>Thermodesulfobacteriota</taxon>
        <taxon>Desulfobacteria</taxon>
        <taxon>Desulfobacterales</taxon>
        <taxon>Desulfatibacillaceae</taxon>
        <taxon>Desulfatibacillum</taxon>
    </lineage>
</organism>
<dbReference type="GO" id="GO:0009103">
    <property type="term" value="P:lipopolysaccharide biosynthetic process"/>
    <property type="evidence" value="ECO:0007669"/>
    <property type="project" value="UniProtKB-ARBA"/>
</dbReference>
<dbReference type="PANTHER" id="PTHR33908:SF11">
    <property type="entry name" value="MEMBRANE PROTEIN"/>
    <property type="match status" value="1"/>
</dbReference>
<evidence type="ECO:0000256" key="2">
    <source>
        <dbReference type="ARBA" id="ARBA00022475"/>
    </source>
</evidence>
<dbReference type="InterPro" id="IPR038731">
    <property type="entry name" value="RgtA/B/C-like"/>
</dbReference>
<evidence type="ECO:0000256" key="3">
    <source>
        <dbReference type="ARBA" id="ARBA00022676"/>
    </source>
</evidence>
<feature type="transmembrane region" description="Helical" evidence="8">
    <location>
        <begin position="409"/>
        <end position="426"/>
    </location>
</feature>
<keyword evidence="11" id="KW-1185">Reference proteome</keyword>
<dbReference type="Pfam" id="PF13231">
    <property type="entry name" value="PMT_2"/>
    <property type="match status" value="1"/>
</dbReference>
<evidence type="ECO:0000256" key="8">
    <source>
        <dbReference type="SAM" id="Phobius"/>
    </source>
</evidence>
<dbReference type="PANTHER" id="PTHR33908">
    <property type="entry name" value="MANNOSYLTRANSFERASE YKCB-RELATED"/>
    <property type="match status" value="1"/>
</dbReference>
<evidence type="ECO:0000313" key="11">
    <source>
        <dbReference type="Proteomes" id="UP000183994"/>
    </source>
</evidence>
<dbReference type="RefSeq" id="WP_073472412.1">
    <property type="nucleotide sequence ID" value="NZ_FQZU01000002.1"/>
</dbReference>
<reference evidence="11" key="1">
    <citation type="submission" date="2016-11" db="EMBL/GenBank/DDBJ databases">
        <authorList>
            <person name="Varghese N."/>
            <person name="Submissions S."/>
        </authorList>
    </citation>
    <scope>NUCLEOTIDE SEQUENCE [LARGE SCALE GENOMIC DNA]</scope>
    <source>
        <strain evidence="11">DSM 16219</strain>
    </source>
</reference>
<accession>A0A1M6DQ77</accession>
<gene>
    <name evidence="10" type="ORF">SAMN02745216_00424</name>
</gene>
<dbReference type="OrthoDB" id="5485349at2"/>
<evidence type="ECO:0000313" key="10">
    <source>
        <dbReference type="EMBL" id="SHI75138.1"/>
    </source>
</evidence>
<dbReference type="GO" id="GO:0005886">
    <property type="term" value="C:plasma membrane"/>
    <property type="evidence" value="ECO:0007669"/>
    <property type="project" value="UniProtKB-SubCell"/>
</dbReference>
<dbReference type="STRING" id="1121393.SAMN02745216_00424"/>
<name>A0A1M6DQ77_9BACT</name>
<feature type="transmembrane region" description="Helical" evidence="8">
    <location>
        <begin position="115"/>
        <end position="132"/>
    </location>
</feature>
<sequence length="628" mass="68962">MKTFGFTNQGGLSKYTVPALVFTLLAVHFLLGASSAIRKSNTYDEIVHITAGFSNWTQQDHRVDPVSGALPKRLAALPLLFMDLTPPDPRSSDVFTDFLYNPANPADQMLFRARLMILLLSVCLGGAVFLWSRNLFGLKAGLFSLALYCFSPTMLAHARLATSDLAAALFFMLSLGALQKLLNRPGLGSSLLAGLALGGLMTSKLSFLIIFPVAALLAVMHWAGGGGRKGDLLKLMAYTAGALTLTVFTVWALYGFRFYAAPEGGLSLAAGPSVSGIWALLIKSRILPESFIMGLWDVLHKLSLRDGFMNGAYSINGWALFFPFCIAVKTPEPVILAAILTAGVLFVHRGDSAAIQTRPLCVFVLVYMAMAMSVGVNIGHRYLLPIYPAVFILAGALIHYWGDRPWLRIAALACLIILVAQSLWIWPHYLSYFNWISGGPGRGYERLVDSSLDWGQDLPALKEWQDNRADDLPVYLSYFGTALPGHFGVRAEKIAPMTLDEPGIPALKPGWYCISATYLRQVYTGALGPYNQPFEAKYQDLTRMVQDLGLGKIGNPNPAQAEIIARFRRARFARLCHVLGQRRPDAMAAYSICIYKVDQDELHRALFEPMDGLPKTRMVKGAGDYTLF</sequence>
<keyword evidence="2" id="KW-1003">Cell membrane</keyword>
<keyword evidence="4 10" id="KW-0808">Transferase</keyword>
<feature type="transmembrane region" description="Helical" evidence="8">
    <location>
        <begin position="205"/>
        <end position="223"/>
    </location>
</feature>
<keyword evidence="3 10" id="KW-0328">Glycosyltransferase</keyword>
<dbReference type="AlphaFoldDB" id="A0A1M6DQ77"/>
<feature type="transmembrane region" description="Helical" evidence="8">
    <location>
        <begin position="360"/>
        <end position="378"/>
    </location>
</feature>
<proteinExistence type="predicted"/>
<dbReference type="EMBL" id="FQZU01000002">
    <property type="protein sequence ID" value="SHI75138.1"/>
    <property type="molecule type" value="Genomic_DNA"/>
</dbReference>
<evidence type="ECO:0000256" key="7">
    <source>
        <dbReference type="ARBA" id="ARBA00023136"/>
    </source>
</evidence>
<protein>
    <submittedName>
        <fullName evidence="10">Dolichyl-phosphate-mannose-protein mannosyltransferase</fullName>
    </submittedName>
</protein>
<feature type="transmembrane region" description="Helical" evidence="8">
    <location>
        <begin position="165"/>
        <end position="182"/>
    </location>
</feature>
<keyword evidence="6 8" id="KW-1133">Transmembrane helix</keyword>
<feature type="transmembrane region" description="Helical" evidence="8">
    <location>
        <begin position="235"/>
        <end position="254"/>
    </location>
</feature>
<dbReference type="InterPro" id="IPR050297">
    <property type="entry name" value="LipidA_mod_glycosyltrf_83"/>
</dbReference>
<feature type="transmembrane region" description="Helical" evidence="8">
    <location>
        <begin position="138"/>
        <end position="158"/>
    </location>
</feature>
<feature type="transmembrane region" description="Helical" evidence="8">
    <location>
        <begin position="330"/>
        <end position="348"/>
    </location>
</feature>
<comment type="subcellular location">
    <subcellularLocation>
        <location evidence="1">Cell membrane</location>
        <topology evidence="1">Multi-pass membrane protein</topology>
    </subcellularLocation>
</comment>
<feature type="transmembrane region" description="Helical" evidence="8">
    <location>
        <begin position="384"/>
        <end position="402"/>
    </location>
</feature>